<dbReference type="GO" id="GO:0055085">
    <property type="term" value="P:transmembrane transport"/>
    <property type="evidence" value="ECO:0007669"/>
    <property type="project" value="InterPro"/>
</dbReference>
<feature type="signal peptide" evidence="1">
    <location>
        <begin position="1"/>
        <end position="20"/>
    </location>
</feature>
<evidence type="ECO:0000256" key="1">
    <source>
        <dbReference type="SAM" id="SignalP"/>
    </source>
</evidence>
<protein>
    <submittedName>
        <fullName evidence="3">Energy transducer TonB</fullName>
    </submittedName>
</protein>
<dbReference type="Pfam" id="PF03544">
    <property type="entry name" value="TonB_C"/>
    <property type="match status" value="1"/>
</dbReference>
<keyword evidence="1" id="KW-0732">Signal</keyword>
<accession>A0AA51ZWA0</accession>
<dbReference type="AlphaFoldDB" id="A0AA51ZWA0"/>
<feature type="domain" description="TonB C-terminal" evidence="2">
    <location>
        <begin position="228"/>
        <end position="295"/>
    </location>
</feature>
<name>A0AA51ZWA0_9BACT</name>
<dbReference type="Proteomes" id="UP001232019">
    <property type="component" value="Chromosome"/>
</dbReference>
<dbReference type="KEGG" id="marp:QYS47_28470"/>
<gene>
    <name evidence="3" type="ORF">QYS47_28470</name>
</gene>
<feature type="chain" id="PRO_5041353137" evidence="1">
    <location>
        <begin position="21"/>
        <end position="295"/>
    </location>
</feature>
<organism evidence="3">
    <name type="scientific">Marivirga arenosa</name>
    <dbReference type="NCBI Taxonomy" id="3059076"/>
    <lineage>
        <taxon>Bacteria</taxon>
        <taxon>Pseudomonadati</taxon>
        <taxon>Bacteroidota</taxon>
        <taxon>Cytophagia</taxon>
        <taxon>Cytophagales</taxon>
        <taxon>Marivirgaceae</taxon>
        <taxon>Marivirga</taxon>
    </lineage>
</organism>
<dbReference type="EMBL" id="CP129968">
    <property type="protein sequence ID" value="WNB17896.1"/>
    <property type="molecule type" value="Genomic_DNA"/>
</dbReference>
<dbReference type="RefSeq" id="WP_322347413.1">
    <property type="nucleotide sequence ID" value="NZ_CP129968.2"/>
</dbReference>
<proteinExistence type="predicted"/>
<evidence type="ECO:0000259" key="2">
    <source>
        <dbReference type="Pfam" id="PF03544"/>
    </source>
</evidence>
<evidence type="ECO:0000313" key="3">
    <source>
        <dbReference type="EMBL" id="WNB17896.1"/>
    </source>
</evidence>
<reference evidence="3" key="1">
    <citation type="submission" date="2023-08" db="EMBL/GenBank/DDBJ databases">
        <title>Comparative genomics and taxonomic characterization of three novel marine species of genus Marivirga.</title>
        <authorList>
            <person name="Muhammad N."/>
            <person name="Kim S.-G."/>
        </authorList>
    </citation>
    <scope>NUCLEOTIDE SEQUENCE</scope>
    <source>
        <strain evidence="3">BKB1-2</strain>
    </source>
</reference>
<dbReference type="Gene3D" id="3.30.1150.10">
    <property type="match status" value="1"/>
</dbReference>
<dbReference type="SUPFAM" id="SSF74653">
    <property type="entry name" value="TolA/TonB C-terminal domain"/>
    <property type="match status" value="1"/>
</dbReference>
<sequence length="295" mass="33646">MKQICLILTFFTLIAFGAVAQDSPCFENSNGEWWPIEPELEYKYSEGKASKTSLILNDSIKFNGKFYLIKRETYKNGKVKESYWRTENGAVYHYNKEEGHESKDLPASPEVGQEWNSTKNEWSYKIISLTSSFSTPFCDFNGLLEVETRSSEREGTTYSLFYKKGVGFVGLNVNGIPYTLIMPNGQINEKDFMAYGCENLESEQEIKTCTQQKILQHIQNNLKFSRKYEKGEILVNVIIGTDGNVENTEVIKAMPNSDKQQAAVIKVIKSLPKFIPAQVDDDKLVRVSFVIPIKF</sequence>
<dbReference type="InterPro" id="IPR037682">
    <property type="entry name" value="TonB_C"/>
</dbReference>